<protein>
    <submittedName>
        <fullName evidence="10">Undecaprenyl/decaprenyl-phosphate alpha-N-acetylglucosaminyl 1-phosphate transferase</fullName>
    </submittedName>
</protein>
<feature type="transmembrane region" description="Helical" evidence="8">
    <location>
        <begin position="200"/>
        <end position="219"/>
    </location>
</feature>
<feature type="transmembrane region" description="Helical" evidence="8">
    <location>
        <begin position="177"/>
        <end position="194"/>
    </location>
</feature>
<dbReference type="RefSeq" id="WP_115499040.1">
    <property type="nucleotide sequence ID" value="NZ_JACRTI010000013.1"/>
</dbReference>
<evidence type="ECO:0000313" key="9">
    <source>
        <dbReference type="EMBL" id="MBC8601546.1"/>
    </source>
</evidence>
<keyword evidence="5 8" id="KW-1133">Transmembrane helix</keyword>
<evidence type="ECO:0000256" key="2">
    <source>
        <dbReference type="ARBA" id="ARBA00022475"/>
    </source>
</evidence>
<dbReference type="GO" id="GO:0044038">
    <property type="term" value="P:cell wall macromolecule biosynthetic process"/>
    <property type="evidence" value="ECO:0007669"/>
    <property type="project" value="TreeGrafter"/>
</dbReference>
<feature type="transmembrane region" description="Helical" evidence="8">
    <location>
        <begin position="259"/>
        <end position="282"/>
    </location>
</feature>
<evidence type="ECO:0000256" key="3">
    <source>
        <dbReference type="ARBA" id="ARBA00022679"/>
    </source>
</evidence>
<dbReference type="EMBL" id="JACRTI010000013">
    <property type="protein sequence ID" value="MBC8601546.1"/>
    <property type="molecule type" value="Genomic_DNA"/>
</dbReference>
<comment type="cofactor">
    <cofactor evidence="7">
        <name>Mg(2+)</name>
        <dbReference type="ChEBI" id="CHEBI:18420"/>
    </cofactor>
</comment>
<reference evidence="10 11" key="1">
    <citation type="submission" date="2018-07" db="EMBL/GenBank/DDBJ databases">
        <title>Parabacteroides acidifaciens nov. sp., isolated from human feces.</title>
        <authorList>
            <person name="Wang Y.J."/>
        </authorList>
    </citation>
    <scope>NUCLEOTIDE SEQUENCE [LARGE SCALE GENOMIC DNA]</scope>
    <source>
        <strain evidence="10 11">426-9</strain>
    </source>
</reference>
<dbReference type="GO" id="GO:0046872">
    <property type="term" value="F:metal ion binding"/>
    <property type="evidence" value="ECO:0007669"/>
    <property type="project" value="UniProtKB-KW"/>
</dbReference>
<feature type="transmembrane region" description="Helical" evidence="8">
    <location>
        <begin position="83"/>
        <end position="104"/>
    </location>
</feature>
<evidence type="ECO:0000313" key="10">
    <source>
        <dbReference type="EMBL" id="RDU49697.1"/>
    </source>
</evidence>
<evidence type="ECO:0000256" key="5">
    <source>
        <dbReference type="ARBA" id="ARBA00022989"/>
    </source>
</evidence>
<organism evidence="10 11">
    <name type="scientific">Parabacteroides acidifaciens</name>
    <dbReference type="NCBI Taxonomy" id="2290935"/>
    <lineage>
        <taxon>Bacteria</taxon>
        <taxon>Pseudomonadati</taxon>
        <taxon>Bacteroidota</taxon>
        <taxon>Bacteroidia</taxon>
        <taxon>Bacteroidales</taxon>
        <taxon>Tannerellaceae</taxon>
        <taxon>Parabacteroides</taxon>
    </lineage>
</organism>
<dbReference type="Pfam" id="PF00953">
    <property type="entry name" value="Glycos_transf_4"/>
    <property type="match status" value="1"/>
</dbReference>
<dbReference type="CDD" id="cd06853">
    <property type="entry name" value="GT_WecA_like"/>
    <property type="match status" value="1"/>
</dbReference>
<dbReference type="PANTHER" id="PTHR22926">
    <property type="entry name" value="PHOSPHO-N-ACETYLMURAMOYL-PENTAPEPTIDE-TRANSFERASE"/>
    <property type="match status" value="1"/>
</dbReference>
<keyword evidence="4 8" id="KW-0812">Transmembrane</keyword>
<evidence type="ECO:0000256" key="1">
    <source>
        <dbReference type="ARBA" id="ARBA00004651"/>
    </source>
</evidence>
<accession>A0A3D8HGI9</accession>
<feature type="binding site" evidence="7">
    <location>
        <position position="235"/>
    </location>
    <ligand>
        <name>Mg(2+)</name>
        <dbReference type="ChEBI" id="CHEBI:18420"/>
    </ligand>
</feature>
<keyword evidence="3 10" id="KW-0808">Transferase</keyword>
<dbReference type="GO" id="GO:0005886">
    <property type="term" value="C:plasma membrane"/>
    <property type="evidence" value="ECO:0007669"/>
    <property type="project" value="UniProtKB-SubCell"/>
</dbReference>
<dbReference type="AlphaFoldDB" id="A0A3D8HGI9"/>
<keyword evidence="6 8" id="KW-0472">Membrane</keyword>
<reference evidence="9 12" key="2">
    <citation type="submission" date="2020-08" db="EMBL/GenBank/DDBJ databases">
        <title>Genome public.</title>
        <authorList>
            <person name="Liu C."/>
            <person name="Sun Q."/>
        </authorList>
    </citation>
    <scope>NUCLEOTIDE SEQUENCE [LARGE SCALE GENOMIC DNA]</scope>
    <source>
        <strain evidence="9 12">426_9</strain>
    </source>
</reference>
<dbReference type="Proteomes" id="UP000629596">
    <property type="component" value="Unassembled WGS sequence"/>
</dbReference>
<feature type="transmembrane region" description="Helical" evidence="8">
    <location>
        <begin position="231"/>
        <end position="253"/>
    </location>
</feature>
<keyword evidence="12" id="KW-1185">Reference proteome</keyword>
<evidence type="ECO:0000256" key="6">
    <source>
        <dbReference type="ARBA" id="ARBA00023136"/>
    </source>
</evidence>
<keyword evidence="2" id="KW-1003">Cell membrane</keyword>
<evidence type="ECO:0000256" key="7">
    <source>
        <dbReference type="PIRSR" id="PIRSR600715-1"/>
    </source>
</evidence>
<dbReference type="GO" id="GO:0016780">
    <property type="term" value="F:phosphotransferase activity, for other substituted phosphate groups"/>
    <property type="evidence" value="ECO:0007669"/>
    <property type="project" value="InterPro"/>
</dbReference>
<feature type="transmembrane region" description="Helical" evidence="8">
    <location>
        <begin position="317"/>
        <end position="335"/>
    </location>
</feature>
<proteinExistence type="predicted"/>
<dbReference type="InterPro" id="IPR018480">
    <property type="entry name" value="PNAcMuramoyl-5peptid_Trfase_CS"/>
</dbReference>
<evidence type="ECO:0000313" key="12">
    <source>
        <dbReference type="Proteomes" id="UP000629596"/>
    </source>
</evidence>
<feature type="binding site" evidence="7">
    <location>
        <position position="170"/>
    </location>
    <ligand>
        <name>Mg(2+)</name>
        <dbReference type="ChEBI" id="CHEBI:18420"/>
    </ligand>
</feature>
<dbReference type="EMBL" id="QREV01000013">
    <property type="protein sequence ID" value="RDU49697.1"/>
    <property type="molecule type" value="Genomic_DNA"/>
</dbReference>
<feature type="transmembrane region" description="Helical" evidence="8">
    <location>
        <begin position="6"/>
        <end position="29"/>
    </location>
</feature>
<sequence>MIYLLILLAFLISVLMSMVIIPRILVVALKKRLFDMPDSRKIHEGAIPRLGGLCFAPAILFSVSFVSALYCTGYLYGYQIPQWLFTHILSEFYLLACGVILLYLAGLKDDLVGMRYTTKFMIQIVAALLLPLSGLWINNLYGLFGVYELAPWIGIPLTILVIVFITNAINLIDGIDGLASGLSGSALLVLGSLFLINGMWIYAMLSFATLGVLIPFFYYNVFGQVKQGRKIFMGDTGSLTLGYILVFLAVRYASYNPDIAHYSAGAIVVAFSTLIVPMFDVVRVMIVRARNHKPLFKPDRNHIHHKFLDMGMTPHKAMISIVIIACLFSSLNILLVSFVNINIVFAGDILIWVGLSIWFERTGCKKESLKGKEFVKRF</sequence>
<evidence type="ECO:0000256" key="8">
    <source>
        <dbReference type="SAM" id="Phobius"/>
    </source>
</evidence>
<feature type="transmembrane region" description="Helical" evidence="8">
    <location>
        <begin position="116"/>
        <end position="137"/>
    </location>
</feature>
<dbReference type="GO" id="GO:0071555">
    <property type="term" value="P:cell wall organization"/>
    <property type="evidence" value="ECO:0007669"/>
    <property type="project" value="TreeGrafter"/>
</dbReference>
<dbReference type="GO" id="GO:0009103">
    <property type="term" value="P:lipopolysaccharide biosynthetic process"/>
    <property type="evidence" value="ECO:0007669"/>
    <property type="project" value="TreeGrafter"/>
</dbReference>
<comment type="subcellular location">
    <subcellularLocation>
        <location evidence="1">Cell membrane</location>
        <topology evidence="1">Multi-pass membrane protein</topology>
    </subcellularLocation>
</comment>
<keyword evidence="7" id="KW-0479">Metal-binding</keyword>
<feature type="transmembrane region" description="Helical" evidence="8">
    <location>
        <begin position="50"/>
        <end position="77"/>
    </location>
</feature>
<evidence type="ECO:0000256" key="4">
    <source>
        <dbReference type="ARBA" id="ARBA00022692"/>
    </source>
</evidence>
<feature type="transmembrane region" description="Helical" evidence="8">
    <location>
        <begin position="149"/>
        <end position="170"/>
    </location>
</feature>
<keyword evidence="7" id="KW-0460">Magnesium</keyword>
<evidence type="ECO:0000313" key="11">
    <source>
        <dbReference type="Proteomes" id="UP000256321"/>
    </source>
</evidence>
<name>A0A3D8HGI9_9BACT</name>
<dbReference type="Proteomes" id="UP000256321">
    <property type="component" value="Unassembled WGS sequence"/>
</dbReference>
<dbReference type="PANTHER" id="PTHR22926:SF3">
    <property type="entry name" value="UNDECAPRENYL-PHOSPHATE ALPHA-N-ACETYLGLUCOSAMINYL 1-PHOSPHATE TRANSFERASE"/>
    <property type="match status" value="1"/>
</dbReference>
<comment type="caution">
    <text evidence="10">The sequence shown here is derived from an EMBL/GenBank/DDBJ whole genome shotgun (WGS) entry which is preliminary data.</text>
</comment>
<feature type="transmembrane region" description="Helical" evidence="8">
    <location>
        <begin position="341"/>
        <end position="359"/>
    </location>
</feature>
<dbReference type="InterPro" id="IPR000715">
    <property type="entry name" value="Glycosyl_transferase_4"/>
</dbReference>
<dbReference type="PROSITE" id="PS01348">
    <property type="entry name" value="MRAY_2"/>
    <property type="match status" value="1"/>
</dbReference>
<gene>
    <name evidence="10" type="ORF">DWU89_07565</name>
    <name evidence="9" type="ORF">H8784_07395</name>
</gene>